<sequence>MGLSMLGRGLLTLTSIPVILGAVVERAPGPSAQVETIERDVVIIGGGAAGSHAAVRLREDYKKSVVVVEKDVILGGHVDTYYDKNGAPHDYGVQCYFTYDDALDFIRRPALNLTLLPGLSRSATGFSATVRNIDFTTGKELANFTAPDAMVEIGAIVAMYQVLTSKGYDKMIEPGFYNLPAGPQIPDDLLLPVGQFAAKYNVSAALAKMYESTGGGPQARDTNFLNIMTLTFLQSFSPSWMKVFFGAADLFYVQGGNQKLYDAIATLLGSDVLYSTTVTSTERTPTGVKVTVRGPSGTKIIKAKKLLMAVPPTRENLAPFDLNPEETDIFAKPTYGRYGTAIVTHPKLTPGQELHNMPTSAVANPYAPFLNTAHVLTFSSYGTDTDLFSIGVSSSGSSYAAFDERAATRVAQQSLEKMAAVGTLPDLGCKKLAVVVWSDHGPGGFGVTPAEMRAGWMDRMYGLQGKRSTWYTGNAIAIDFTTQLWKMNDETLKRMLAAW</sequence>
<dbReference type="InterPro" id="IPR050281">
    <property type="entry name" value="Flavin_monoamine_oxidase"/>
</dbReference>
<protein>
    <recommendedName>
        <fullName evidence="2">Amine oxidase domain-containing protein</fullName>
    </recommendedName>
</protein>
<evidence type="ECO:0000256" key="1">
    <source>
        <dbReference type="SAM" id="SignalP"/>
    </source>
</evidence>
<feature type="domain" description="Amine oxidase" evidence="2">
    <location>
        <begin position="242"/>
        <end position="334"/>
    </location>
</feature>
<dbReference type="InterPro" id="IPR036188">
    <property type="entry name" value="FAD/NAD-bd_sf"/>
</dbReference>
<feature type="chain" id="PRO_5041937518" description="Amine oxidase domain-containing protein" evidence="1">
    <location>
        <begin position="22"/>
        <end position="499"/>
    </location>
</feature>
<evidence type="ECO:0000259" key="2">
    <source>
        <dbReference type="Pfam" id="PF01593"/>
    </source>
</evidence>
<comment type="caution">
    <text evidence="3">The sequence shown here is derived from an EMBL/GenBank/DDBJ whole genome shotgun (WGS) entry which is preliminary data.</text>
</comment>
<name>A0AAE1CG07_9PEZI</name>
<dbReference type="SUPFAM" id="SSF51905">
    <property type="entry name" value="FAD/NAD(P)-binding domain"/>
    <property type="match status" value="1"/>
</dbReference>
<evidence type="ECO:0000313" key="4">
    <source>
        <dbReference type="Proteomes" id="UP001270362"/>
    </source>
</evidence>
<proteinExistence type="predicted"/>
<dbReference type="Pfam" id="PF01593">
    <property type="entry name" value="Amino_oxidase"/>
    <property type="match status" value="1"/>
</dbReference>
<organism evidence="3 4">
    <name type="scientific">Podospora appendiculata</name>
    <dbReference type="NCBI Taxonomy" id="314037"/>
    <lineage>
        <taxon>Eukaryota</taxon>
        <taxon>Fungi</taxon>
        <taxon>Dikarya</taxon>
        <taxon>Ascomycota</taxon>
        <taxon>Pezizomycotina</taxon>
        <taxon>Sordariomycetes</taxon>
        <taxon>Sordariomycetidae</taxon>
        <taxon>Sordariales</taxon>
        <taxon>Podosporaceae</taxon>
        <taxon>Podospora</taxon>
    </lineage>
</organism>
<keyword evidence="1" id="KW-0732">Signal</keyword>
<gene>
    <name evidence="3" type="ORF">B0T22DRAFT_449204</name>
</gene>
<feature type="signal peptide" evidence="1">
    <location>
        <begin position="1"/>
        <end position="21"/>
    </location>
</feature>
<accession>A0AAE1CG07</accession>
<dbReference type="PANTHER" id="PTHR10742:SF419">
    <property type="entry name" value="AMINE OXIDASE DOMAIN-CONTAINING PROTEIN-RELATED"/>
    <property type="match status" value="1"/>
</dbReference>
<dbReference type="AlphaFoldDB" id="A0AAE1CG07"/>
<dbReference type="Gene3D" id="1.10.405.20">
    <property type="match status" value="1"/>
</dbReference>
<dbReference type="GO" id="GO:0016491">
    <property type="term" value="F:oxidoreductase activity"/>
    <property type="evidence" value="ECO:0007669"/>
    <property type="project" value="InterPro"/>
</dbReference>
<keyword evidence="4" id="KW-1185">Reference proteome</keyword>
<dbReference type="InterPro" id="IPR002937">
    <property type="entry name" value="Amino_oxidase"/>
</dbReference>
<reference evidence="3" key="1">
    <citation type="journal article" date="2023" name="Mol. Phylogenet. Evol.">
        <title>Genome-scale phylogeny and comparative genomics of the fungal order Sordariales.</title>
        <authorList>
            <person name="Hensen N."/>
            <person name="Bonometti L."/>
            <person name="Westerberg I."/>
            <person name="Brannstrom I.O."/>
            <person name="Guillou S."/>
            <person name="Cros-Aarteil S."/>
            <person name="Calhoun S."/>
            <person name="Haridas S."/>
            <person name="Kuo A."/>
            <person name="Mondo S."/>
            <person name="Pangilinan J."/>
            <person name="Riley R."/>
            <person name="LaButti K."/>
            <person name="Andreopoulos B."/>
            <person name="Lipzen A."/>
            <person name="Chen C."/>
            <person name="Yan M."/>
            <person name="Daum C."/>
            <person name="Ng V."/>
            <person name="Clum A."/>
            <person name="Steindorff A."/>
            <person name="Ohm R.A."/>
            <person name="Martin F."/>
            <person name="Silar P."/>
            <person name="Natvig D.O."/>
            <person name="Lalanne C."/>
            <person name="Gautier V."/>
            <person name="Ament-Velasquez S.L."/>
            <person name="Kruys A."/>
            <person name="Hutchinson M.I."/>
            <person name="Powell A.J."/>
            <person name="Barry K."/>
            <person name="Miller A.N."/>
            <person name="Grigoriev I.V."/>
            <person name="Debuchy R."/>
            <person name="Gladieux P."/>
            <person name="Hiltunen Thoren M."/>
            <person name="Johannesson H."/>
        </authorList>
    </citation>
    <scope>NUCLEOTIDE SEQUENCE</scope>
    <source>
        <strain evidence="3">CBS 314.62</strain>
    </source>
</reference>
<dbReference type="Proteomes" id="UP001270362">
    <property type="component" value="Unassembled WGS sequence"/>
</dbReference>
<dbReference type="PANTHER" id="PTHR10742">
    <property type="entry name" value="FLAVIN MONOAMINE OXIDASE"/>
    <property type="match status" value="1"/>
</dbReference>
<reference evidence="3" key="2">
    <citation type="submission" date="2023-06" db="EMBL/GenBank/DDBJ databases">
        <authorList>
            <consortium name="Lawrence Berkeley National Laboratory"/>
            <person name="Haridas S."/>
            <person name="Hensen N."/>
            <person name="Bonometti L."/>
            <person name="Westerberg I."/>
            <person name="Brannstrom I.O."/>
            <person name="Guillou S."/>
            <person name="Cros-Aarteil S."/>
            <person name="Calhoun S."/>
            <person name="Kuo A."/>
            <person name="Mondo S."/>
            <person name="Pangilinan J."/>
            <person name="Riley R."/>
            <person name="Labutti K."/>
            <person name="Andreopoulos B."/>
            <person name="Lipzen A."/>
            <person name="Chen C."/>
            <person name="Yanf M."/>
            <person name="Daum C."/>
            <person name="Ng V."/>
            <person name="Clum A."/>
            <person name="Steindorff A."/>
            <person name="Ohm R."/>
            <person name="Martin F."/>
            <person name="Silar P."/>
            <person name="Natvig D."/>
            <person name="Lalanne C."/>
            <person name="Gautier V."/>
            <person name="Ament-Velasquez S.L."/>
            <person name="Kruys A."/>
            <person name="Hutchinson M.I."/>
            <person name="Powell A.J."/>
            <person name="Barry K."/>
            <person name="Miller A.N."/>
            <person name="Grigoriev I.V."/>
            <person name="Debuchy R."/>
            <person name="Gladieux P."/>
            <person name="Thoren M.H."/>
            <person name="Johannesson H."/>
        </authorList>
    </citation>
    <scope>NUCLEOTIDE SEQUENCE</scope>
    <source>
        <strain evidence="3">CBS 314.62</strain>
    </source>
</reference>
<evidence type="ECO:0000313" key="3">
    <source>
        <dbReference type="EMBL" id="KAK3693206.1"/>
    </source>
</evidence>
<dbReference type="Pfam" id="PF13450">
    <property type="entry name" value="NAD_binding_8"/>
    <property type="match status" value="1"/>
</dbReference>
<dbReference type="EMBL" id="JAULSO010000001">
    <property type="protein sequence ID" value="KAK3693206.1"/>
    <property type="molecule type" value="Genomic_DNA"/>
</dbReference>
<dbReference type="Gene3D" id="3.30.70.1990">
    <property type="match status" value="1"/>
</dbReference>
<dbReference type="Gene3D" id="3.50.50.60">
    <property type="entry name" value="FAD/NAD(P)-binding domain"/>
    <property type="match status" value="1"/>
</dbReference>